<dbReference type="InterPro" id="IPR011978">
    <property type="entry name" value="YgfB-like"/>
</dbReference>
<dbReference type="PANTHER" id="PTHR37528">
    <property type="entry name" value="UPF0149 PROTEIN YGFB"/>
    <property type="match status" value="1"/>
</dbReference>
<sequence length="196" mass="21333">MMQDMGEIMFPEYQSIATELKLANLAVTPAELHGLLVGMLSGGVAVSDNTWQPILFDYTNEGMGWPTAALTCAQQLFKITADELTDTSMELSLLLFDDSGDEGVFMLADSLSDFVNHFISGLGLAGITWSRASDDVKEALADLEEIAKLGIDDEDDLNEQAQLLEQVIEHVKACVLTIHAEHGHRPTASQNPTTIH</sequence>
<dbReference type="InterPro" id="IPR036255">
    <property type="entry name" value="YgfB-like_sf"/>
</dbReference>
<comment type="similarity">
    <text evidence="1 2">Belongs to the UPF0149 family.</text>
</comment>
<dbReference type="SUPFAM" id="SSF101327">
    <property type="entry name" value="YgfB-like"/>
    <property type="match status" value="1"/>
</dbReference>
<dbReference type="HAMAP" id="MF_00346">
    <property type="entry name" value="UPF0149"/>
    <property type="match status" value="1"/>
</dbReference>
<dbReference type="GO" id="GO:0005829">
    <property type="term" value="C:cytosol"/>
    <property type="evidence" value="ECO:0007669"/>
    <property type="project" value="TreeGrafter"/>
</dbReference>
<dbReference type="NCBIfam" id="TIGR02292">
    <property type="entry name" value="ygfB_yecA"/>
    <property type="match status" value="1"/>
</dbReference>
<dbReference type="EMBL" id="BJXJ01000025">
    <property type="protein sequence ID" value="GEM76447.1"/>
    <property type="molecule type" value="Genomic_DNA"/>
</dbReference>
<dbReference type="PANTHER" id="PTHR37528:SF1">
    <property type="entry name" value="UPF0149 PROTEIN YGFB"/>
    <property type="match status" value="1"/>
</dbReference>
<proteinExistence type="inferred from homology"/>
<name>A0A511QGX9_9VIBR</name>
<comment type="caution">
    <text evidence="3">The sequence shown here is derived from an EMBL/GenBank/DDBJ whole genome shotgun (WGS) entry which is preliminary data.</text>
</comment>
<accession>A0A511QGX9</accession>
<evidence type="ECO:0000256" key="2">
    <source>
        <dbReference type="HAMAP-Rule" id="MF_00346"/>
    </source>
</evidence>
<dbReference type="NCBIfam" id="NF002477">
    <property type="entry name" value="PRK01736.1"/>
    <property type="match status" value="1"/>
</dbReference>
<dbReference type="Gene3D" id="1.20.120.740">
    <property type="entry name" value="YgfB uncharacterised protein family UPF0149, PF03695"/>
    <property type="match status" value="1"/>
</dbReference>
<organism evidence="3 4">
    <name type="scientific">Vibrio sagamiensis NBRC 104589</name>
    <dbReference type="NCBI Taxonomy" id="1219064"/>
    <lineage>
        <taxon>Bacteria</taxon>
        <taxon>Pseudomonadati</taxon>
        <taxon>Pseudomonadota</taxon>
        <taxon>Gammaproteobacteria</taxon>
        <taxon>Vibrionales</taxon>
        <taxon>Vibrionaceae</taxon>
        <taxon>Vibrio</taxon>
    </lineage>
</organism>
<protein>
    <recommendedName>
        <fullName evidence="2">UPF0149 protein VSA01S_25590</fullName>
    </recommendedName>
</protein>
<dbReference type="AlphaFoldDB" id="A0A511QGX9"/>
<reference evidence="3 4" key="1">
    <citation type="submission" date="2019-07" db="EMBL/GenBank/DDBJ databases">
        <title>Whole genome shotgun sequence of Vibrio sagamiensis NBRC 104589.</title>
        <authorList>
            <person name="Hosoyama A."/>
            <person name="Uohara A."/>
            <person name="Ohji S."/>
            <person name="Ichikawa N."/>
        </authorList>
    </citation>
    <scope>NUCLEOTIDE SEQUENCE [LARGE SCALE GENOMIC DNA]</scope>
    <source>
        <strain evidence="3 4">NBRC 104589</strain>
    </source>
</reference>
<gene>
    <name evidence="3" type="ORF">VSA01S_25590</name>
</gene>
<dbReference type="Pfam" id="PF03695">
    <property type="entry name" value="UPF0149"/>
    <property type="match status" value="1"/>
</dbReference>
<evidence type="ECO:0000313" key="3">
    <source>
        <dbReference type="EMBL" id="GEM76447.1"/>
    </source>
</evidence>
<keyword evidence="4" id="KW-1185">Reference proteome</keyword>
<evidence type="ECO:0000313" key="4">
    <source>
        <dbReference type="Proteomes" id="UP000321922"/>
    </source>
</evidence>
<evidence type="ECO:0000256" key="1">
    <source>
        <dbReference type="ARBA" id="ARBA00038308"/>
    </source>
</evidence>
<dbReference type="Proteomes" id="UP000321922">
    <property type="component" value="Unassembled WGS sequence"/>
</dbReference>